<organism evidence="2 3">
    <name type="scientific">Ramazzottius varieornatus</name>
    <name type="common">Water bear</name>
    <name type="synonym">Tardigrade</name>
    <dbReference type="NCBI Taxonomy" id="947166"/>
    <lineage>
        <taxon>Eukaryota</taxon>
        <taxon>Metazoa</taxon>
        <taxon>Ecdysozoa</taxon>
        <taxon>Tardigrada</taxon>
        <taxon>Eutardigrada</taxon>
        <taxon>Parachela</taxon>
        <taxon>Hypsibioidea</taxon>
        <taxon>Ramazzottiidae</taxon>
        <taxon>Ramazzottius</taxon>
    </lineage>
</organism>
<evidence type="ECO:0008006" key="4">
    <source>
        <dbReference type="Google" id="ProtNLM"/>
    </source>
</evidence>
<feature type="compositionally biased region" description="Acidic residues" evidence="1">
    <location>
        <begin position="76"/>
        <end position="85"/>
    </location>
</feature>
<dbReference type="AlphaFoldDB" id="A0A1D1VE19"/>
<comment type="caution">
    <text evidence="2">The sequence shown here is derived from an EMBL/GenBank/DDBJ whole genome shotgun (WGS) entry which is preliminary data.</text>
</comment>
<sequence>MDPRDMHNLLQNRMQWLNLHAHVLWQPNLDPDAEWAFLCDPFMNPAAAPAPRNPPQPPQQLVAESSAGKEQLSSLETEDEDVPVEDDPFPITSSLTFNDLHPWLVEECVSFLRFTKLCPLRRVSRWFNSMILDSSKLNDNIVDSYENYNKFICYYDRYLASTYLPVRSLIIYEKVRRNKQTQMRLVIREWRSPKANPLNFRQISQPNY</sequence>
<name>A0A1D1VE19_RAMVA</name>
<dbReference type="EMBL" id="BDGG01000005">
    <property type="protein sequence ID" value="GAU99889.1"/>
    <property type="molecule type" value="Genomic_DNA"/>
</dbReference>
<proteinExistence type="predicted"/>
<gene>
    <name evidence="2" type="primary">RvY_10826-1</name>
    <name evidence="2" type="synonym">RvY_10826.1</name>
    <name evidence="2" type="ORF">RvY_10826</name>
</gene>
<accession>A0A1D1VE19</accession>
<evidence type="ECO:0000313" key="3">
    <source>
        <dbReference type="Proteomes" id="UP000186922"/>
    </source>
</evidence>
<keyword evidence="3" id="KW-1185">Reference proteome</keyword>
<evidence type="ECO:0000256" key="1">
    <source>
        <dbReference type="SAM" id="MobiDB-lite"/>
    </source>
</evidence>
<evidence type="ECO:0000313" key="2">
    <source>
        <dbReference type="EMBL" id="GAU99889.1"/>
    </source>
</evidence>
<protein>
    <recommendedName>
        <fullName evidence="4">F-box domain-containing protein</fullName>
    </recommendedName>
</protein>
<dbReference type="Proteomes" id="UP000186922">
    <property type="component" value="Unassembled WGS sequence"/>
</dbReference>
<feature type="region of interest" description="Disordered" evidence="1">
    <location>
        <begin position="48"/>
        <end position="85"/>
    </location>
</feature>
<reference evidence="2 3" key="1">
    <citation type="journal article" date="2016" name="Nat. Commun.">
        <title>Extremotolerant tardigrade genome and improved radiotolerance of human cultured cells by tardigrade-unique protein.</title>
        <authorList>
            <person name="Hashimoto T."/>
            <person name="Horikawa D.D."/>
            <person name="Saito Y."/>
            <person name="Kuwahara H."/>
            <person name="Kozuka-Hata H."/>
            <person name="Shin-I T."/>
            <person name="Minakuchi Y."/>
            <person name="Ohishi K."/>
            <person name="Motoyama A."/>
            <person name="Aizu T."/>
            <person name="Enomoto A."/>
            <person name="Kondo K."/>
            <person name="Tanaka S."/>
            <person name="Hara Y."/>
            <person name="Koshikawa S."/>
            <person name="Sagara H."/>
            <person name="Miura T."/>
            <person name="Yokobori S."/>
            <person name="Miyagawa K."/>
            <person name="Suzuki Y."/>
            <person name="Kubo T."/>
            <person name="Oyama M."/>
            <person name="Kohara Y."/>
            <person name="Fujiyama A."/>
            <person name="Arakawa K."/>
            <person name="Katayama T."/>
            <person name="Toyoda A."/>
            <person name="Kunieda T."/>
        </authorList>
    </citation>
    <scope>NUCLEOTIDE SEQUENCE [LARGE SCALE GENOMIC DNA]</scope>
    <source>
        <strain evidence="2 3">YOKOZUNA-1</strain>
    </source>
</reference>